<evidence type="ECO:0000313" key="2">
    <source>
        <dbReference type="Proteomes" id="UP000199673"/>
    </source>
</evidence>
<name>A0A1I7BGE9_9BACT</name>
<organism evidence="1 2">
    <name type="scientific">Algoriphagus locisalis</name>
    <dbReference type="NCBI Taxonomy" id="305507"/>
    <lineage>
        <taxon>Bacteria</taxon>
        <taxon>Pseudomonadati</taxon>
        <taxon>Bacteroidota</taxon>
        <taxon>Cytophagia</taxon>
        <taxon>Cytophagales</taxon>
        <taxon>Cyclobacteriaceae</taxon>
        <taxon>Algoriphagus</taxon>
    </lineage>
</organism>
<accession>A0A1I7BGE9</accession>
<evidence type="ECO:0000313" key="1">
    <source>
        <dbReference type="EMBL" id="SFT86222.1"/>
    </source>
</evidence>
<dbReference type="Proteomes" id="UP000199673">
    <property type="component" value="Unassembled WGS sequence"/>
</dbReference>
<gene>
    <name evidence="1" type="ORF">SAMN04489724_2400</name>
</gene>
<dbReference type="EMBL" id="FPBF01000003">
    <property type="protein sequence ID" value="SFT86222.1"/>
    <property type="molecule type" value="Genomic_DNA"/>
</dbReference>
<keyword evidence="2" id="KW-1185">Reference proteome</keyword>
<reference evidence="2" key="1">
    <citation type="submission" date="2016-10" db="EMBL/GenBank/DDBJ databases">
        <authorList>
            <person name="Varghese N."/>
            <person name="Submissions S."/>
        </authorList>
    </citation>
    <scope>NUCLEOTIDE SEQUENCE [LARGE SCALE GENOMIC DNA]</scope>
    <source>
        <strain evidence="2">DSM 23445</strain>
    </source>
</reference>
<dbReference type="AlphaFoldDB" id="A0A1I7BGE9"/>
<sequence>MYLPNSTSCANEGIRLKADKSAVIGVKIVSDPRFFWQ</sequence>
<protein>
    <submittedName>
        <fullName evidence="1">Uncharacterized protein</fullName>
    </submittedName>
</protein>
<proteinExistence type="predicted"/>
<dbReference type="STRING" id="305507.SAMN04489724_2400"/>